<evidence type="ECO:0000256" key="3">
    <source>
        <dbReference type="ARBA" id="ARBA00022917"/>
    </source>
</evidence>
<feature type="domain" description="Tr-type G" evidence="6">
    <location>
        <begin position="476"/>
        <end position="667"/>
    </location>
</feature>
<dbReference type="Proteomes" id="UP001363151">
    <property type="component" value="Unassembled WGS sequence"/>
</dbReference>
<organism evidence="7 8">
    <name type="scientific">Aureococcus anophagefferens</name>
    <name type="common">Harmful bloom alga</name>
    <dbReference type="NCBI Taxonomy" id="44056"/>
    <lineage>
        <taxon>Eukaryota</taxon>
        <taxon>Sar</taxon>
        <taxon>Stramenopiles</taxon>
        <taxon>Ochrophyta</taxon>
        <taxon>Pelagophyceae</taxon>
        <taxon>Pelagomonadales</taxon>
        <taxon>Pelagomonadaceae</taxon>
        <taxon>Aureococcus</taxon>
    </lineage>
</organism>
<dbReference type="SUPFAM" id="SSF50447">
    <property type="entry name" value="Translation proteins"/>
    <property type="match status" value="1"/>
</dbReference>
<dbReference type="Pfam" id="PF00679">
    <property type="entry name" value="EFG_C"/>
    <property type="match status" value="1"/>
</dbReference>
<dbReference type="EMBL" id="JBBJCI010000451">
    <property type="protein sequence ID" value="KAK7230176.1"/>
    <property type="molecule type" value="Genomic_DNA"/>
</dbReference>
<dbReference type="InterPro" id="IPR053905">
    <property type="entry name" value="EF-G-like_DII"/>
</dbReference>
<keyword evidence="2" id="KW-0547">Nucleotide-binding</keyword>
<keyword evidence="5" id="KW-0175">Coiled coil</keyword>
<evidence type="ECO:0000259" key="6">
    <source>
        <dbReference type="PROSITE" id="PS51722"/>
    </source>
</evidence>
<accession>A0ABR1FG09</accession>
<dbReference type="NCBIfam" id="TIGR00231">
    <property type="entry name" value="small_GTP"/>
    <property type="match status" value="1"/>
</dbReference>
<dbReference type="InterPro" id="IPR005225">
    <property type="entry name" value="Small_GTP-bd"/>
</dbReference>
<dbReference type="Gene3D" id="3.30.70.870">
    <property type="entry name" value="Elongation Factor G (Translational Gtpase), domain 3"/>
    <property type="match status" value="1"/>
</dbReference>
<keyword evidence="8" id="KW-1185">Reference proteome</keyword>
<dbReference type="CDD" id="cd03713">
    <property type="entry name" value="EFG_mtEFG_C"/>
    <property type="match status" value="1"/>
</dbReference>
<proteinExistence type="predicted"/>
<dbReference type="SUPFAM" id="SSF54980">
    <property type="entry name" value="EF-G C-terminal domain-like"/>
    <property type="match status" value="2"/>
</dbReference>
<dbReference type="PANTHER" id="PTHR43261">
    <property type="entry name" value="TRANSLATION ELONGATION FACTOR G-RELATED"/>
    <property type="match status" value="1"/>
</dbReference>
<comment type="caution">
    <text evidence="7">The sequence shown here is derived from an EMBL/GenBank/DDBJ whole genome shotgun (WGS) entry which is preliminary data.</text>
</comment>
<dbReference type="SUPFAM" id="SSF52540">
    <property type="entry name" value="P-loop containing nucleoside triphosphate hydrolases"/>
    <property type="match status" value="1"/>
</dbReference>
<dbReference type="Pfam" id="PF22042">
    <property type="entry name" value="EF-G_D2"/>
    <property type="match status" value="1"/>
</dbReference>
<keyword evidence="4" id="KW-0342">GTP-binding</keyword>
<name>A0ABR1FG09_AURAN</name>
<evidence type="ECO:0000256" key="2">
    <source>
        <dbReference type="ARBA" id="ARBA00022741"/>
    </source>
</evidence>
<dbReference type="InterPro" id="IPR031157">
    <property type="entry name" value="G_TR_CS"/>
</dbReference>
<dbReference type="SMART" id="SM00838">
    <property type="entry name" value="EFG_C"/>
    <property type="match status" value="1"/>
</dbReference>
<dbReference type="InterPro" id="IPR041095">
    <property type="entry name" value="EFG_II"/>
</dbReference>
<dbReference type="Gene3D" id="3.30.70.240">
    <property type="match status" value="1"/>
</dbReference>
<keyword evidence="3" id="KW-0648">Protein biosynthesis</keyword>
<dbReference type="PANTHER" id="PTHR43261:SF1">
    <property type="entry name" value="RIBOSOME-RELEASING FACTOR 2, MITOCHONDRIAL"/>
    <property type="match status" value="1"/>
</dbReference>
<dbReference type="InterPro" id="IPR000640">
    <property type="entry name" value="EFG_V-like"/>
</dbReference>
<dbReference type="InterPro" id="IPR000795">
    <property type="entry name" value="T_Tr_GTP-bd_dom"/>
</dbReference>
<dbReference type="InterPro" id="IPR035647">
    <property type="entry name" value="EFG_III/V"/>
</dbReference>
<dbReference type="PROSITE" id="PS51722">
    <property type="entry name" value="G_TR_2"/>
    <property type="match status" value="1"/>
</dbReference>
<evidence type="ECO:0000313" key="8">
    <source>
        <dbReference type="Proteomes" id="UP001363151"/>
    </source>
</evidence>
<dbReference type="PROSITE" id="PS00301">
    <property type="entry name" value="G_TR_1"/>
    <property type="match status" value="1"/>
</dbReference>
<dbReference type="InterPro" id="IPR027417">
    <property type="entry name" value="P-loop_NTPase"/>
</dbReference>
<protein>
    <recommendedName>
        <fullName evidence="6">Tr-type G domain-containing protein</fullName>
    </recommendedName>
</protein>
<gene>
    <name evidence="7" type="ORF">SO694_00214019</name>
</gene>
<comment type="subcellular location">
    <subcellularLocation>
        <location evidence="1">Plastid</location>
        <location evidence="1">Chloroplast</location>
    </subcellularLocation>
</comment>
<sequence length="1074" mass="112516">MAQLCKSCGSTKGSEAFIHPTTLKQGKTCADCIMKRSAAASSRPASDVGATLTNHAARLDDHETRIALVERTSSRADLAEWLELRDPAEPVGPGDLVECVDRKISREITGRGVLFIVSTEPFFTGNVPSDEVLPRGRAVAMIGQVPVKVRGAVRESQCLAASGEDDGTAVASDCPTGIKAMEAAEASESFELVRALVNAGSHAIAAPELTKKQKRRRARKQKKRPAADFVRVAADGDSETTDETDLDSLASSHSCVRTLLEQNRLLVEDKKQLYANVRGMRLLLRDPSARLLQRVGRGFVARRRAARVLRAAVKIQAASRASLKVAQRRALLRSVVSLQSRARVRRACAVLYHLQSVAASTTIASSARRYLVLTTTVVGKLLSRTRLQAIELECMKQDLERLRHSKVQQARDLREERNEWLAAVEKTKAQKAAELEKTKERLAAATAYVASLERASRAMLAAARRFARALATVPCDRTRVIGVVAHVDAGKTTLSEEMLALSGAITRSGRVDSGSTATDFLAQERARGITISSAAAHLDWRGTRVVLVDTPGHVDFGHDVDRALRVMDGVVLVVDAVAGAQARTEAVARAALETFGLPCVAVVNKMDRPGADFGKALASVAARCLPEGCAVVPVQRPVFDAAGAFAGPESALDAAAVADVAYLPSPREALAGDGAAAGDGFAGFVFKVAHDARRGPLAYARAYRGSARPKEVLASSTGAVERPGQFLTPLGGGLEPAESWDAGDIVVLTGLRSARAGDTLVGPKGSPGFDAARRGAGLRLEAVDAPPPVFAVAAEPGSPSAAKALEAAAAILARDDPSLVVDVDGDTGQVVLRGLGELHLEVALERLRSDFGVDVTFGPPAVALREAPTAETRRPPFVYDRTLGESRLFCALELSLAPRAADVDGEAVYGGGPPRISLAPAARDALDGASKLHGAAALDGLAAAATRGTLGGHALASCDITVEGAALDGDSSLGAVRAACAAALRDALDHAAPAVLEPVMRVDVAVPEARLGAVLDDLAAGRRARVVDVATAGGRATVVARAPLSELLGYATALRSATAGEATFALEYAHHAPR</sequence>
<dbReference type="Pfam" id="PF14492">
    <property type="entry name" value="EFG_III"/>
    <property type="match status" value="1"/>
</dbReference>
<dbReference type="Gene3D" id="3.40.50.300">
    <property type="entry name" value="P-loop containing nucleotide triphosphate hydrolases"/>
    <property type="match status" value="1"/>
</dbReference>
<dbReference type="InterPro" id="IPR009000">
    <property type="entry name" value="Transl_B-barrel_sf"/>
</dbReference>
<dbReference type="InterPro" id="IPR035649">
    <property type="entry name" value="EFG_V"/>
</dbReference>
<evidence type="ECO:0000313" key="7">
    <source>
        <dbReference type="EMBL" id="KAK7230176.1"/>
    </source>
</evidence>
<dbReference type="Gene3D" id="2.40.30.10">
    <property type="entry name" value="Translation factors"/>
    <property type="match status" value="1"/>
</dbReference>
<evidence type="ECO:0000256" key="4">
    <source>
        <dbReference type="ARBA" id="ARBA00023134"/>
    </source>
</evidence>
<evidence type="ECO:0000256" key="1">
    <source>
        <dbReference type="ARBA" id="ARBA00004229"/>
    </source>
</evidence>
<dbReference type="PRINTS" id="PR00315">
    <property type="entry name" value="ELONGATNFCT"/>
</dbReference>
<reference evidence="7 8" key="1">
    <citation type="submission" date="2024-03" db="EMBL/GenBank/DDBJ databases">
        <title>Aureococcus anophagefferens CCMP1851 and Kratosvirus quantuckense: Draft genome of a second virus-susceptible host strain in the model system.</title>
        <authorList>
            <person name="Chase E."/>
            <person name="Truchon A.R."/>
            <person name="Schepens W."/>
            <person name="Wilhelm S.W."/>
        </authorList>
    </citation>
    <scope>NUCLEOTIDE SEQUENCE [LARGE SCALE GENOMIC DNA]</scope>
    <source>
        <strain evidence="7 8">CCMP1851</strain>
    </source>
</reference>
<dbReference type="Pfam" id="PF00009">
    <property type="entry name" value="GTP_EFTU"/>
    <property type="match status" value="1"/>
</dbReference>
<feature type="coiled-coil region" evidence="5">
    <location>
        <begin position="396"/>
        <end position="455"/>
    </location>
</feature>
<dbReference type="Gene3D" id="2.40.300.10">
    <property type="entry name" value="Head decoration protein D"/>
    <property type="match status" value="1"/>
</dbReference>
<evidence type="ECO:0000256" key="5">
    <source>
        <dbReference type="SAM" id="Coils"/>
    </source>
</evidence>